<gene>
    <name evidence="3" type="ordered locus">Mpet_0816</name>
</gene>
<dbReference type="InterPro" id="IPR053235">
    <property type="entry name" value="Ser_Thr_kinase"/>
</dbReference>
<dbReference type="GO" id="GO:0004674">
    <property type="term" value="F:protein serine/threonine kinase activity"/>
    <property type="evidence" value="ECO:0007669"/>
    <property type="project" value="UniProtKB-KW"/>
</dbReference>
<dbReference type="PROSITE" id="PS00108">
    <property type="entry name" value="PROTEIN_KINASE_ST"/>
    <property type="match status" value="1"/>
</dbReference>
<dbReference type="InterPro" id="IPR000719">
    <property type="entry name" value="Prot_kinase_dom"/>
</dbReference>
<name>E1RJ71_METP4</name>
<dbReference type="Gene3D" id="1.10.510.10">
    <property type="entry name" value="Transferase(Phosphotransferase) domain 1"/>
    <property type="match status" value="1"/>
</dbReference>
<dbReference type="InterPro" id="IPR008271">
    <property type="entry name" value="Ser/Thr_kinase_AS"/>
</dbReference>
<evidence type="ECO:0000313" key="3">
    <source>
        <dbReference type="EMBL" id="ADN35589.1"/>
    </source>
</evidence>
<dbReference type="CDD" id="cd14014">
    <property type="entry name" value="STKc_PknB_like"/>
    <property type="match status" value="1"/>
</dbReference>
<keyword evidence="4" id="KW-1185">Reference proteome</keyword>
<dbReference type="GeneID" id="9743272"/>
<dbReference type="PANTHER" id="PTHR24361:SF678">
    <property type="entry name" value="SPORULATION-SPECIFIC PROTEIN 1"/>
    <property type="match status" value="1"/>
</dbReference>
<keyword evidence="1" id="KW-0812">Transmembrane</keyword>
<keyword evidence="3" id="KW-0418">Kinase</keyword>
<dbReference type="Pfam" id="PF00069">
    <property type="entry name" value="Pkinase"/>
    <property type="match status" value="1"/>
</dbReference>
<dbReference type="RefSeq" id="WP_013328767.1">
    <property type="nucleotide sequence ID" value="NC_014507.1"/>
</dbReference>
<evidence type="ECO:0000256" key="1">
    <source>
        <dbReference type="SAM" id="Phobius"/>
    </source>
</evidence>
<dbReference type="InterPro" id="IPR011009">
    <property type="entry name" value="Kinase-like_dom_sf"/>
</dbReference>
<evidence type="ECO:0000259" key="2">
    <source>
        <dbReference type="PROSITE" id="PS50011"/>
    </source>
</evidence>
<keyword evidence="3" id="KW-0723">Serine/threonine-protein kinase</keyword>
<protein>
    <submittedName>
        <fullName evidence="3">Serine/threonine protein kinase</fullName>
    </submittedName>
</protein>
<keyword evidence="1" id="KW-0472">Membrane</keyword>
<reference evidence="3 4" key="1">
    <citation type="journal article" date="2010" name="Stand. Genomic Sci.">
        <title>Complete genome sequence of Methanoplanus petrolearius type strain (SEBR 4847).</title>
        <authorList>
            <person name="Brambilla E."/>
            <person name="Djao O.D."/>
            <person name="Daligault H."/>
            <person name="Lapidus A."/>
            <person name="Lucas S."/>
            <person name="Hammon N."/>
            <person name="Nolan M."/>
            <person name="Tice H."/>
            <person name="Cheng J.F."/>
            <person name="Han C."/>
            <person name="Tapia R."/>
            <person name="Goodwin L."/>
            <person name="Pitluck S."/>
            <person name="Liolios K."/>
            <person name="Ivanova N."/>
            <person name="Mavromatis K."/>
            <person name="Mikhailova N."/>
            <person name="Pati A."/>
            <person name="Chen A."/>
            <person name="Palaniappan K."/>
            <person name="Land M."/>
            <person name="Hauser L."/>
            <person name="Chang Y.J."/>
            <person name="Jeffries C.D."/>
            <person name="Rohde M."/>
            <person name="Spring S."/>
            <person name="Sikorski J."/>
            <person name="Goker M."/>
            <person name="Woyke T."/>
            <person name="Bristow J."/>
            <person name="Eisen J.A."/>
            <person name="Markowitz V."/>
            <person name="Hugenholtz P."/>
            <person name="Kyrpides N.C."/>
            <person name="Klenk H.P."/>
        </authorList>
    </citation>
    <scope>NUCLEOTIDE SEQUENCE [LARGE SCALE GENOMIC DNA]</scope>
    <source>
        <strain evidence="4">DSM 11571 / OCM 486 / SEBR 4847</strain>
    </source>
</reference>
<feature type="domain" description="Protein kinase" evidence="2">
    <location>
        <begin position="139"/>
        <end position="377"/>
    </location>
</feature>
<dbReference type="STRING" id="679926.Mpet_0816"/>
<proteinExistence type="predicted"/>
<dbReference type="PROSITE" id="PS50011">
    <property type="entry name" value="PROTEIN_KINASE_DOM"/>
    <property type="match status" value="1"/>
</dbReference>
<evidence type="ECO:0000313" key="4">
    <source>
        <dbReference type="Proteomes" id="UP000006565"/>
    </source>
</evidence>
<feature type="transmembrane region" description="Helical" evidence="1">
    <location>
        <begin position="73"/>
        <end position="93"/>
    </location>
</feature>
<sequence precursor="true">MNKDRFLTGTLPALLILIMLSIVFIPVQAAYGSQSSMNDHSMGMGHDDENESYEMPGMSAAGSGSGIQAILPLIYGLFAVVIVLVLVILYVVFIRRRHEKPGDEEACPATPDENYSCGIAGGNEKVFAADFPAELNEKYSDPVLIGKGGLSSVYSAKSKETSETVAVKIPTKRDERSGKVFLQEVKIWEELAHPNIVSLKSVNVFPVPYVEMEYVPDSLETIEKPVDRDVAIQVAVGVLRGLSYAHKKGIIHCDIKPANILIDDDFTPKITDWGVGRSKTGGGTEFHGYTPAFAAPEQVSPGVPGCTERTDIFQVGMLIIRMVCGKTAFDINFGKDSNTYLQDCIKDERLGAVVLKCIRKDPGERYGSAEELLSELLSISGNTVLN</sequence>
<dbReference type="SMART" id="SM00220">
    <property type="entry name" value="S_TKc"/>
    <property type="match status" value="1"/>
</dbReference>
<organism evidence="3 4">
    <name type="scientific">Methanolacinia petrolearia (strain DSM 11571 / OCM 486 / SEBR 4847)</name>
    <name type="common">Methanoplanus petrolearius</name>
    <dbReference type="NCBI Taxonomy" id="679926"/>
    <lineage>
        <taxon>Archaea</taxon>
        <taxon>Methanobacteriati</taxon>
        <taxon>Methanobacteriota</taxon>
        <taxon>Stenosarchaea group</taxon>
        <taxon>Methanomicrobia</taxon>
        <taxon>Methanomicrobiales</taxon>
        <taxon>Methanomicrobiaceae</taxon>
        <taxon>Methanolacinia</taxon>
    </lineage>
</organism>
<dbReference type="EMBL" id="CP002117">
    <property type="protein sequence ID" value="ADN35589.1"/>
    <property type="molecule type" value="Genomic_DNA"/>
</dbReference>
<keyword evidence="3" id="KW-0808">Transferase</keyword>
<dbReference type="KEGG" id="mpi:Mpet_0816"/>
<dbReference type="eggNOG" id="arCOG03682">
    <property type="taxonomic scope" value="Archaea"/>
</dbReference>
<dbReference type="HOGENOM" id="CLU_714987_0_0_2"/>
<dbReference type="GO" id="GO:0005737">
    <property type="term" value="C:cytoplasm"/>
    <property type="evidence" value="ECO:0007669"/>
    <property type="project" value="TreeGrafter"/>
</dbReference>
<accession>E1RJ71</accession>
<dbReference type="Gene3D" id="3.30.200.20">
    <property type="entry name" value="Phosphorylase Kinase, domain 1"/>
    <property type="match status" value="1"/>
</dbReference>
<dbReference type="SUPFAM" id="SSF56112">
    <property type="entry name" value="Protein kinase-like (PK-like)"/>
    <property type="match status" value="1"/>
</dbReference>
<keyword evidence="1" id="KW-1133">Transmembrane helix</keyword>
<dbReference type="AlphaFoldDB" id="E1RJ71"/>
<dbReference type="OrthoDB" id="41005at2157"/>
<dbReference type="Proteomes" id="UP000006565">
    <property type="component" value="Chromosome"/>
</dbReference>
<dbReference type="PANTHER" id="PTHR24361">
    <property type="entry name" value="MITOGEN-ACTIVATED KINASE KINASE KINASE"/>
    <property type="match status" value="1"/>
</dbReference>
<dbReference type="GO" id="GO:0005524">
    <property type="term" value="F:ATP binding"/>
    <property type="evidence" value="ECO:0007669"/>
    <property type="project" value="InterPro"/>
</dbReference>